<organism evidence="1 2">
    <name type="scientific">Streptomyces kaniharaensis</name>
    <dbReference type="NCBI Taxonomy" id="212423"/>
    <lineage>
        <taxon>Bacteria</taxon>
        <taxon>Bacillati</taxon>
        <taxon>Actinomycetota</taxon>
        <taxon>Actinomycetes</taxon>
        <taxon>Kitasatosporales</taxon>
        <taxon>Streptomycetaceae</taxon>
        <taxon>Streptomyces</taxon>
    </lineage>
</organism>
<evidence type="ECO:0000313" key="1">
    <source>
        <dbReference type="EMBL" id="MQS16111.1"/>
    </source>
</evidence>
<reference evidence="1 2" key="1">
    <citation type="submission" date="2019-09" db="EMBL/GenBank/DDBJ databases">
        <title>Genome Sequences of Streptomyces kaniharaensis ATCC 21070.</title>
        <authorList>
            <person name="Zhu W."/>
            <person name="De Crecy-Lagard V."/>
            <person name="Richards N.G."/>
        </authorList>
    </citation>
    <scope>NUCLEOTIDE SEQUENCE [LARGE SCALE GENOMIC DNA]</scope>
    <source>
        <strain evidence="1 2">SF-557</strain>
    </source>
</reference>
<protein>
    <submittedName>
        <fullName evidence="1">Uncharacterized protein</fullName>
    </submittedName>
</protein>
<dbReference type="OrthoDB" id="3855102at2"/>
<sequence length="79" mass="8775">MESVMTSNHSGRVPLDSKSADSLRAMAQEELGKAEQLAAFLEDVAEHGLPSLEECVPWEELRERRLSELANGHTEQRVA</sequence>
<gene>
    <name evidence="1" type="ORF">F7Q99_28705</name>
</gene>
<accession>A0A6N7KXA3</accession>
<dbReference type="EMBL" id="WBOF01000002">
    <property type="protein sequence ID" value="MQS16111.1"/>
    <property type="molecule type" value="Genomic_DNA"/>
</dbReference>
<keyword evidence="2" id="KW-1185">Reference proteome</keyword>
<dbReference type="AlphaFoldDB" id="A0A6N7KXA3"/>
<proteinExistence type="predicted"/>
<name>A0A6N7KXA3_9ACTN</name>
<dbReference type="Proteomes" id="UP000450000">
    <property type="component" value="Unassembled WGS sequence"/>
</dbReference>
<comment type="caution">
    <text evidence="1">The sequence shown here is derived from an EMBL/GenBank/DDBJ whole genome shotgun (WGS) entry which is preliminary data.</text>
</comment>
<evidence type="ECO:0000313" key="2">
    <source>
        <dbReference type="Proteomes" id="UP000450000"/>
    </source>
</evidence>